<feature type="domain" description="Halobacterial output" evidence="1">
    <location>
        <begin position="2"/>
        <end position="60"/>
    </location>
</feature>
<gene>
    <name evidence="2" type="ORF">B1756_06785</name>
</gene>
<dbReference type="Pfam" id="PF18545">
    <property type="entry name" value="HalOD1"/>
    <property type="match status" value="1"/>
</dbReference>
<reference evidence="3" key="1">
    <citation type="submission" date="2017-02" db="EMBL/GenBank/DDBJ databases">
        <title>Natronthermophilus aegyptiacus gen. nov.,sp. nov., an aerobic, extremely halophilic alkalithermophilic archaeon isolated from the athalassohaline Wadi An Natrun, Egypt.</title>
        <authorList>
            <person name="Zhao B."/>
        </authorList>
    </citation>
    <scope>NUCLEOTIDE SEQUENCE [LARGE SCALE GENOMIC DNA]</scope>
    <source>
        <strain evidence="3">JW/NM-HA 15</strain>
    </source>
</reference>
<evidence type="ECO:0000313" key="3">
    <source>
        <dbReference type="Proteomes" id="UP000250088"/>
    </source>
</evidence>
<sequence length="82" mass="9048">MAVVNAVAARRNVDPLELPPLYDWIDPEALDALFDPPEEAANRRLEFVYDGHLVTVEGSDCTILVDGTPVTGDFEYVELGDE</sequence>
<evidence type="ECO:0000313" key="2">
    <source>
        <dbReference type="EMBL" id="ARS91718.1"/>
    </source>
</evidence>
<organism evidence="2 3">
    <name type="scientific">Natrarchaeobaculum aegyptiacum</name>
    <dbReference type="NCBI Taxonomy" id="745377"/>
    <lineage>
        <taxon>Archaea</taxon>
        <taxon>Methanobacteriati</taxon>
        <taxon>Methanobacteriota</taxon>
        <taxon>Stenosarchaea group</taxon>
        <taxon>Halobacteria</taxon>
        <taxon>Halobacteriales</taxon>
        <taxon>Natrialbaceae</taxon>
        <taxon>Natrarchaeobaculum</taxon>
    </lineage>
</organism>
<proteinExistence type="predicted"/>
<dbReference type="KEGG" id="naj:B1756_06785"/>
<dbReference type="AlphaFoldDB" id="A0A2Z2I398"/>
<dbReference type="Proteomes" id="UP000250088">
    <property type="component" value="Chromosome"/>
</dbReference>
<keyword evidence="3" id="KW-1185">Reference proteome</keyword>
<name>A0A2Z2I398_9EURY</name>
<dbReference type="InterPro" id="IPR040624">
    <property type="entry name" value="HalOD1"/>
</dbReference>
<dbReference type="EMBL" id="CP019893">
    <property type="protein sequence ID" value="ARS91718.1"/>
    <property type="molecule type" value="Genomic_DNA"/>
</dbReference>
<accession>A0A2Z2I398</accession>
<evidence type="ECO:0000259" key="1">
    <source>
        <dbReference type="Pfam" id="PF18545"/>
    </source>
</evidence>
<protein>
    <recommendedName>
        <fullName evidence="1">Halobacterial output domain-containing protein</fullName>
    </recommendedName>
</protein>